<evidence type="ECO:0000313" key="2">
    <source>
        <dbReference type="Proteomes" id="UP001148737"/>
    </source>
</evidence>
<gene>
    <name evidence="1" type="ORF">NLG97_g537</name>
</gene>
<dbReference type="Proteomes" id="UP001148737">
    <property type="component" value="Unassembled WGS sequence"/>
</dbReference>
<name>A0ACC1R6G9_9HYPO</name>
<evidence type="ECO:0000313" key="1">
    <source>
        <dbReference type="EMBL" id="KAJ3499172.1"/>
    </source>
</evidence>
<protein>
    <submittedName>
        <fullName evidence="1">Uncharacterized protein</fullName>
    </submittedName>
</protein>
<proteinExistence type="predicted"/>
<keyword evidence="2" id="KW-1185">Reference proteome</keyword>
<dbReference type="EMBL" id="JANAKD010000019">
    <property type="protein sequence ID" value="KAJ3499172.1"/>
    <property type="molecule type" value="Genomic_DNA"/>
</dbReference>
<comment type="caution">
    <text evidence="1">The sequence shown here is derived from an EMBL/GenBank/DDBJ whole genome shotgun (WGS) entry which is preliminary data.</text>
</comment>
<accession>A0ACC1R6G9</accession>
<sequence length="215" mass="23972">MFKGAMINRFEPHQVMAQVMGDPSPPVKWKVEDFHNKKLCALVVEAFGKANMSPADFEEAIHFAREHVYQDSKTALKQVIGLPYCQWMSMQLACKLLEIPGFCFGEPCPSWIEAPADLAYTTLYLKKVKNFGFRGLSSRLEGLNLERWGLYDARGVAQSGAGEAAVQQRAATQEPAEVAVASPPIITGPEEPLFLPPLRPQRDVQKSRWAPGRQL</sequence>
<reference evidence="1" key="1">
    <citation type="submission" date="2022-07" db="EMBL/GenBank/DDBJ databases">
        <title>Genome Sequence of Lecanicillium saksenae.</title>
        <authorList>
            <person name="Buettner E."/>
        </authorList>
    </citation>
    <scope>NUCLEOTIDE SEQUENCE</scope>
    <source>
        <strain evidence="1">VT-O1</strain>
    </source>
</reference>
<organism evidence="1 2">
    <name type="scientific">Lecanicillium saksenae</name>
    <dbReference type="NCBI Taxonomy" id="468837"/>
    <lineage>
        <taxon>Eukaryota</taxon>
        <taxon>Fungi</taxon>
        <taxon>Dikarya</taxon>
        <taxon>Ascomycota</taxon>
        <taxon>Pezizomycotina</taxon>
        <taxon>Sordariomycetes</taxon>
        <taxon>Hypocreomycetidae</taxon>
        <taxon>Hypocreales</taxon>
        <taxon>Cordycipitaceae</taxon>
        <taxon>Lecanicillium</taxon>
    </lineage>
</organism>